<protein>
    <submittedName>
        <fullName evidence="1">Uncharacterized protein</fullName>
    </submittedName>
</protein>
<gene>
    <name evidence="1" type="ORF">SAMN05444123_112104</name>
</gene>
<reference evidence="2" key="1">
    <citation type="submission" date="2016-10" db="EMBL/GenBank/DDBJ databases">
        <authorList>
            <person name="Varghese N."/>
            <person name="Submissions S."/>
        </authorList>
    </citation>
    <scope>NUCLEOTIDE SEQUENCE [LARGE SCALE GENOMIC DNA]</scope>
    <source>
        <strain evidence="2">DSM 123</strain>
    </source>
</reference>
<accession>A0A1H8WIC8</accession>
<name>A0A1H8WIC8_9BRAD</name>
<proteinExistence type="predicted"/>
<sequence length="90" mass="10007">MTDLEIIRAKLPWQRTAKEKELLHIAEPEAEEARGVARRAAEAEQRLDEPVSRRELLEVIAAVRAKYAGSGTEPRDTMADALGALAEELK</sequence>
<organism evidence="1 2">
    <name type="scientific">Rhodopseudomonas pseudopalustris</name>
    <dbReference type="NCBI Taxonomy" id="1513892"/>
    <lineage>
        <taxon>Bacteria</taxon>
        <taxon>Pseudomonadati</taxon>
        <taxon>Pseudomonadota</taxon>
        <taxon>Alphaproteobacteria</taxon>
        <taxon>Hyphomicrobiales</taxon>
        <taxon>Nitrobacteraceae</taxon>
        <taxon>Rhodopseudomonas</taxon>
    </lineage>
</organism>
<dbReference type="RefSeq" id="WP_092685931.1">
    <property type="nucleotide sequence ID" value="NZ_FODT01000012.1"/>
</dbReference>
<dbReference type="Proteomes" id="UP000199615">
    <property type="component" value="Unassembled WGS sequence"/>
</dbReference>
<evidence type="ECO:0000313" key="2">
    <source>
        <dbReference type="Proteomes" id="UP000199615"/>
    </source>
</evidence>
<keyword evidence="2" id="KW-1185">Reference proteome</keyword>
<evidence type="ECO:0000313" key="1">
    <source>
        <dbReference type="EMBL" id="SEP27177.1"/>
    </source>
</evidence>
<dbReference type="AlphaFoldDB" id="A0A1H8WIC8"/>
<dbReference type="EMBL" id="FODT01000012">
    <property type="protein sequence ID" value="SEP27177.1"/>
    <property type="molecule type" value="Genomic_DNA"/>
</dbReference>